<gene>
    <name evidence="2" type="ORF">U729_318</name>
</gene>
<evidence type="ECO:0000313" key="2">
    <source>
        <dbReference type="EMBL" id="AIY83932.1"/>
    </source>
</evidence>
<feature type="transmembrane region" description="Helical" evidence="1">
    <location>
        <begin position="82"/>
        <end position="99"/>
    </location>
</feature>
<dbReference type="KEGG" id="cbv:U729_318"/>
<keyword evidence="1" id="KW-1133">Transmembrane helix</keyword>
<dbReference type="HOGENOM" id="CLU_126994_0_0_9"/>
<dbReference type="RefSeq" id="WP_039311160.1">
    <property type="nucleotide sequence ID" value="NZ_CP006905.1"/>
</dbReference>
<keyword evidence="1" id="KW-0472">Membrane</keyword>
<sequence length="183" mass="19714">MNRNENTKNMIMNALLLGIGALLHQITPALGLPMQPDFALAMLFIIMILNRGKYKTCLVAAIVTGIFTAMTTKFPGGQVPNMIDKLVTVNVVFLVIMIMNKINAIKTMTESKRRKIESLVVFPIGTLVSGLTFLGSASLIVGLPAGFTSLFVAVVIPAVGLNLVGGMLLFKVISTSMKRAFEN</sequence>
<keyword evidence="3" id="KW-1185">Reference proteome</keyword>
<evidence type="ECO:0000256" key="1">
    <source>
        <dbReference type="SAM" id="Phobius"/>
    </source>
</evidence>
<accession>A0A0A7FWF0</accession>
<dbReference type="STRING" id="1561.NPD11_2685"/>
<reference evidence="2 3" key="1">
    <citation type="journal article" date="2015" name="Infect. Genet. Evol.">
        <title>Genomic sequences of six botulinum neurotoxin-producing strains representing three clostridial species illustrate the mobility and diversity of botulinum neurotoxin genes.</title>
        <authorList>
            <person name="Smith T.J."/>
            <person name="Hill K.K."/>
            <person name="Xie G."/>
            <person name="Foley B.T."/>
            <person name="Williamson C.H."/>
            <person name="Foster J.T."/>
            <person name="Johnson S.L."/>
            <person name="Chertkov O."/>
            <person name="Teshima H."/>
            <person name="Gibbons H.S."/>
            <person name="Johnsky L.A."/>
            <person name="Karavis M.A."/>
            <person name="Smith L.A."/>
        </authorList>
    </citation>
    <scope>NUCLEOTIDE SEQUENCE [LARGE SCALE GENOMIC DNA]</scope>
    <source>
        <strain evidence="2 3">Sullivan</strain>
    </source>
</reference>
<feature type="transmembrane region" description="Helical" evidence="1">
    <location>
        <begin position="147"/>
        <end position="170"/>
    </location>
</feature>
<feature type="transmembrane region" description="Helical" evidence="1">
    <location>
        <begin position="119"/>
        <end position="141"/>
    </location>
</feature>
<organism evidence="2 3">
    <name type="scientific">Clostridium baratii str. Sullivan</name>
    <dbReference type="NCBI Taxonomy" id="1415775"/>
    <lineage>
        <taxon>Bacteria</taxon>
        <taxon>Bacillati</taxon>
        <taxon>Bacillota</taxon>
        <taxon>Clostridia</taxon>
        <taxon>Eubacteriales</taxon>
        <taxon>Clostridiaceae</taxon>
        <taxon>Clostridium</taxon>
    </lineage>
</organism>
<dbReference type="OrthoDB" id="2243651at2"/>
<dbReference type="InterPro" id="IPR031360">
    <property type="entry name" value="TrpP"/>
</dbReference>
<dbReference type="AlphaFoldDB" id="A0A0A7FWF0"/>
<protein>
    <submittedName>
        <fullName evidence="2">Putative membrane protein</fullName>
    </submittedName>
</protein>
<dbReference type="EMBL" id="CP006905">
    <property type="protein sequence ID" value="AIY83932.1"/>
    <property type="molecule type" value="Genomic_DNA"/>
</dbReference>
<proteinExistence type="predicted"/>
<name>A0A0A7FWF0_9CLOT</name>
<keyword evidence="1" id="KW-0812">Transmembrane</keyword>
<dbReference type="Pfam" id="PF17099">
    <property type="entry name" value="TrpP"/>
    <property type="match status" value="1"/>
</dbReference>
<dbReference type="Proteomes" id="UP000030635">
    <property type="component" value="Chromosome"/>
</dbReference>
<evidence type="ECO:0000313" key="3">
    <source>
        <dbReference type="Proteomes" id="UP000030635"/>
    </source>
</evidence>
<dbReference type="eggNOG" id="ENOG5032SBU">
    <property type="taxonomic scope" value="Bacteria"/>
</dbReference>